<reference evidence="1" key="1">
    <citation type="submission" date="2014-11" db="EMBL/GenBank/DDBJ databases">
        <authorList>
            <person name="Amaro Gonzalez C."/>
        </authorList>
    </citation>
    <scope>NUCLEOTIDE SEQUENCE</scope>
</reference>
<sequence>MMQIEPSSFCSLP</sequence>
<reference evidence="1" key="2">
    <citation type="journal article" date="2015" name="Fish Shellfish Immunol.">
        <title>Early steps in the European eel (Anguilla anguilla)-Vibrio vulnificus interaction in the gills: Role of the RtxA13 toxin.</title>
        <authorList>
            <person name="Callol A."/>
            <person name="Pajuelo D."/>
            <person name="Ebbesson L."/>
            <person name="Teles M."/>
            <person name="MacKenzie S."/>
            <person name="Amaro C."/>
        </authorList>
    </citation>
    <scope>NUCLEOTIDE SEQUENCE</scope>
</reference>
<name>A0A0E9V0A1_ANGAN</name>
<dbReference type="EMBL" id="GBXM01035279">
    <property type="protein sequence ID" value="JAH73298.1"/>
    <property type="molecule type" value="Transcribed_RNA"/>
</dbReference>
<accession>A0A0E9V0A1</accession>
<protein>
    <submittedName>
        <fullName evidence="1">Uncharacterized protein</fullName>
    </submittedName>
</protein>
<organism evidence="1">
    <name type="scientific">Anguilla anguilla</name>
    <name type="common">European freshwater eel</name>
    <name type="synonym">Muraena anguilla</name>
    <dbReference type="NCBI Taxonomy" id="7936"/>
    <lineage>
        <taxon>Eukaryota</taxon>
        <taxon>Metazoa</taxon>
        <taxon>Chordata</taxon>
        <taxon>Craniata</taxon>
        <taxon>Vertebrata</taxon>
        <taxon>Euteleostomi</taxon>
        <taxon>Actinopterygii</taxon>
        <taxon>Neopterygii</taxon>
        <taxon>Teleostei</taxon>
        <taxon>Anguilliformes</taxon>
        <taxon>Anguillidae</taxon>
        <taxon>Anguilla</taxon>
    </lineage>
</organism>
<dbReference type="EMBL" id="GBXM01037722">
    <property type="protein sequence ID" value="JAH70855.1"/>
    <property type="molecule type" value="Transcribed_RNA"/>
</dbReference>
<proteinExistence type="predicted"/>
<evidence type="ECO:0000313" key="1">
    <source>
        <dbReference type="EMBL" id="JAH70855.1"/>
    </source>
</evidence>